<dbReference type="GO" id="GO:0005886">
    <property type="term" value="C:plasma membrane"/>
    <property type="evidence" value="ECO:0007669"/>
    <property type="project" value="UniProtKB-SubCell"/>
</dbReference>
<organism evidence="10 12">
    <name type="scientific">Ooceraea biroi</name>
    <name type="common">Clonal raider ant</name>
    <name type="synonym">Cerapachys biroi</name>
    <dbReference type="NCBI Taxonomy" id="2015173"/>
    <lineage>
        <taxon>Eukaryota</taxon>
        <taxon>Metazoa</taxon>
        <taxon>Ecdysozoa</taxon>
        <taxon>Arthropoda</taxon>
        <taxon>Hexapoda</taxon>
        <taxon>Insecta</taxon>
        <taxon>Pterygota</taxon>
        <taxon>Neoptera</taxon>
        <taxon>Endopterygota</taxon>
        <taxon>Hymenoptera</taxon>
        <taxon>Apocrita</taxon>
        <taxon>Aculeata</taxon>
        <taxon>Formicoidea</taxon>
        <taxon>Formicidae</taxon>
        <taxon>Dorylinae</taxon>
        <taxon>Ooceraea</taxon>
    </lineage>
</organism>
<reference evidence="11" key="3">
    <citation type="submission" date="2018-07" db="EMBL/GenBank/DDBJ databases">
        <authorList>
            <person name="Mckenzie S.K."/>
            <person name="Kronauer D.J.C."/>
        </authorList>
    </citation>
    <scope>NUCLEOTIDE SEQUENCE</scope>
    <source>
        <strain evidence="11">Clonal line C1</strain>
    </source>
</reference>
<dbReference type="Proteomes" id="UP000279307">
    <property type="component" value="Chromosome 12"/>
</dbReference>
<evidence type="ECO:0000256" key="6">
    <source>
        <dbReference type="ARBA" id="ARBA00023170"/>
    </source>
</evidence>
<sequence length="655" mass="75256">MSRIFLCALFSLSAASVSRHVINRNATSSENKIGYNDIVSATISILFLCRPEDAEPTLLLGGEYNKFLRRAFFNFIPVTLIAESRPQFNALAQFTLTRYSFIIYQNYMLIRYIRKAHRFVMVASSQPMLRSILQRTKDSPWANSYGFYILIDRRTESRGCINARSYLWTAWEYDLLSVIFLCIDPEDGIVCYTFNPYSNDTPASWQEVGRAKGRNGHPWIIFKRVYILGKEMCTDLDFDKTTTLNGYEIRLNALQVEPYLNINLNASDLEKFSGDNSEIIKILLLRLGASLSIEIYNGTIYDLGTIGPNGTLEDMLGAVSDGRVDMGMNTRSLLVLWKVRYTYPHMRSGFCVITQSSEEVSEFVKLVTFMPWLAIVIIFLVCLLTYGILARKEGYGNAWVQIIRLVVCTGILHPPKINSTRIFICMTLILLLNVNAMIQSHLSSLLTIPVFYRNIDTMDDLKKSGYTVYGPSSWRQMITEPEVKKRYVSASYDACKEHVQNSTTAACMENCLHAYYRIKDVDLHRSRMLRSVTQSYVTREDWPLFHRVNLIIQRMLQNGLIYRSRSLTFLSVVGAHYRKEKKKKTFKVMLLKQLAFCFCFLGIGYTCATIVFMVELLIGRSAPRSQNRRGIVKCKMKKTEEAKANNKSRMILAWK</sequence>
<feature type="transmembrane region" description="Helical" evidence="8">
    <location>
        <begin position="590"/>
        <end position="618"/>
    </location>
</feature>
<feature type="signal peptide" evidence="9">
    <location>
        <begin position="1"/>
        <end position="19"/>
    </location>
</feature>
<evidence type="ECO:0000313" key="10">
    <source>
        <dbReference type="EMBL" id="EZA49887.1"/>
    </source>
</evidence>
<evidence type="ECO:0000313" key="13">
    <source>
        <dbReference type="Proteomes" id="UP000279307"/>
    </source>
</evidence>
<dbReference type="OrthoDB" id="7679028at2759"/>
<keyword evidence="2" id="KW-1003">Cell membrane</keyword>
<feature type="transmembrane region" description="Helical" evidence="8">
    <location>
        <begin position="369"/>
        <end position="389"/>
    </location>
</feature>
<dbReference type="Proteomes" id="UP000053097">
    <property type="component" value="Unassembled WGS sequence"/>
</dbReference>
<evidence type="ECO:0000256" key="5">
    <source>
        <dbReference type="ARBA" id="ARBA00023136"/>
    </source>
</evidence>
<evidence type="ECO:0000313" key="11">
    <source>
        <dbReference type="EMBL" id="RLU15611.1"/>
    </source>
</evidence>
<accession>A0A026W1E7</accession>
<dbReference type="PANTHER" id="PTHR42643:SF39">
    <property type="entry name" value="IONOTROPIC RECEPTOR 56A-RELATED"/>
    <property type="match status" value="1"/>
</dbReference>
<keyword evidence="12" id="KW-1185">Reference proteome</keyword>
<keyword evidence="4 8" id="KW-1133">Transmembrane helix</keyword>
<feature type="chain" id="PRO_5035983178" description="Ionotropic glutamate receptor C-terminal domain-containing protein" evidence="9">
    <location>
        <begin position="20"/>
        <end position="655"/>
    </location>
</feature>
<evidence type="ECO:0000313" key="12">
    <source>
        <dbReference type="Proteomes" id="UP000053097"/>
    </source>
</evidence>
<comment type="subcellular location">
    <subcellularLocation>
        <location evidence="1">Cell membrane</location>
        <topology evidence="1">Multi-pass membrane protein</topology>
    </subcellularLocation>
</comment>
<evidence type="ECO:0000256" key="1">
    <source>
        <dbReference type="ARBA" id="ARBA00004651"/>
    </source>
</evidence>
<evidence type="ECO:0000256" key="2">
    <source>
        <dbReference type="ARBA" id="ARBA00022475"/>
    </source>
</evidence>
<evidence type="ECO:0000256" key="3">
    <source>
        <dbReference type="ARBA" id="ARBA00022692"/>
    </source>
</evidence>
<dbReference type="OMA" id="TAWKYDL"/>
<dbReference type="PANTHER" id="PTHR42643">
    <property type="entry name" value="IONOTROPIC RECEPTOR 20A-RELATED"/>
    <property type="match status" value="1"/>
</dbReference>
<evidence type="ECO:0000256" key="4">
    <source>
        <dbReference type="ARBA" id="ARBA00022989"/>
    </source>
</evidence>
<gene>
    <name evidence="11" type="ORF">DMN91_011364</name>
    <name evidence="10" type="ORF">X777_11375</name>
</gene>
<reference evidence="11 13" key="2">
    <citation type="journal article" date="2018" name="Genome Res.">
        <title>The genomic architecture and molecular evolution of ant odorant receptors.</title>
        <authorList>
            <person name="McKenzie S.K."/>
            <person name="Kronauer D.J.C."/>
        </authorList>
    </citation>
    <scope>NUCLEOTIDE SEQUENCE [LARGE SCALE GENOMIC DNA]</scope>
    <source>
        <strain evidence="11">Clonal line C1</strain>
    </source>
</reference>
<evidence type="ECO:0000256" key="7">
    <source>
        <dbReference type="ARBA" id="ARBA00023180"/>
    </source>
</evidence>
<proteinExistence type="predicted"/>
<reference evidence="10 12" key="1">
    <citation type="journal article" date="2014" name="Curr. Biol.">
        <title>The genome of the clonal raider ant Cerapachys biroi.</title>
        <authorList>
            <person name="Oxley P.R."/>
            <person name="Ji L."/>
            <person name="Fetter-Pruneda I."/>
            <person name="McKenzie S.K."/>
            <person name="Li C."/>
            <person name="Hu H."/>
            <person name="Zhang G."/>
            <person name="Kronauer D.J."/>
        </authorList>
    </citation>
    <scope>NUCLEOTIDE SEQUENCE [LARGE SCALE GENOMIC DNA]</scope>
</reference>
<keyword evidence="7" id="KW-0325">Glycoprotein</keyword>
<keyword evidence="5 8" id="KW-0472">Membrane</keyword>
<evidence type="ECO:0000256" key="8">
    <source>
        <dbReference type="SAM" id="Phobius"/>
    </source>
</evidence>
<evidence type="ECO:0008006" key="14">
    <source>
        <dbReference type="Google" id="ProtNLM"/>
    </source>
</evidence>
<keyword evidence="6" id="KW-0675">Receptor</keyword>
<keyword evidence="3 8" id="KW-0812">Transmembrane</keyword>
<dbReference type="SUPFAM" id="SSF53850">
    <property type="entry name" value="Periplasmic binding protein-like II"/>
    <property type="match status" value="1"/>
</dbReference>
<dbReference type="InterPro" id="IPR052192">
    <property type="entry name" value="Insect_Ionotropic_Sensory_Rcpt"/>
</dbReference>
<dbReference type="AlphaFoldDB" id="A0A026W1E7"/>
<keyword evidence="9" id="KW-0732">Signal</keyword>
<protein>
    <recommendedName>
        <fullName evidence="14">Ionotropic glutamate receptor C-terminal domain-containing protein</fullName>
    </recommendedName>
</protein>
<dbReference type="EMBL" id="QOIP01000012">
    <property type="protein sequence ID" value="RLU15611.1"/>
    <property type="molecule type" value="Genomic_DNA"/>
</dbReference>
<dbReference type="EMBL" id="KK107488">
    <property type="protein sequence ID" value="EZA49887.1"/>
    <property type="molecule type" value="Genomic_DNA"/>
</dbReference>
<name>A0A026W1E7_OOCBI</name>
<evidence type="ECO:0000256" key="9">
    <source>
        <dbReference type="SAM" id="SignalP"/>
    </source>
</evidence>